<keyword evidence="3" id="KW-1185">Reference proteome</keyword>
<organism evidence="2 3">
    <name type="scientific">Caenorhabditis auriculariae</name>
    <dbReference type="NCBI Taxonomy" id="2777116"/>
    <lineage>
        <taxon>Eukaryota</taxon>
        <taxon>Metazoa</taxon>
        <taxon>Ecdysozoa</taxon>
        <taxon>Nematoda</taxon>
        <taxon>Chromadorea</taxon>
        <taxon>Rhabditida</taxon>
        <taxon>Rhabditina</taxon>
        <taxon>Rhabditomorpha</taxon>
        <taxon>Rhabditoidea</taxon>
        <taxon>Rhabditidae</taxon>
        <taxon>Peloderinae</taxon>
        <taxon>Caenorhabditis</taxon>
    </lineage>
</organism>
<sequence length="261" mass="30250">MFRPWIRSSTGNEVEKNDPNDKCSTSFENFWKFTATVILIVFHSCYSSSGQRLINFLSSKCAVFFFCYFSTAQTYSIRKKSQMTTDQENEDFIKMAVRSHVWLQRAERNFRMTSSLNAQIEVHRLQKFSLENKKDAIEGEKLRRTPSFVILAPEKEAMLEAADLLSLKAMAAHANLQDTIKRATKVIANLPADKKRKDNRMRLWTYELEKAREENAYAFYQMQDIKDLLRQMVQNTVIENHRDISLANDTNDAAGSCNSVQ</sequence>
<evidence type="ECO:0000256" key="1">
    <source>
        <dbReference type="SAM" id="MobiDB-lite"/>
    </source>
</evidence>
<comment type="caution">
    <text evidence="2">The sequence shown here is derived from an EMBL/GenBank/DDBJ whole genome shotgun (WGS) entry which is preliminary data.</text>
</comment>
<reference evidence="2" key="1">
    <citation type="submission" date="2020-10" db="EMBL/GenBank/DDBJ databases">
        <authorList>
            <person name="Kikuchi T."/>
        </authorList>
    </citation>
    <scope>NUCLEOTIDE SEQUENCE</scope>
    <source>
        <strain evidence="2">NKZ352</strain>
    </source>
</reference>
<name>A0A8S1HD67_9PELO</name>
<accession>A0A8S1HD67</accession>
<feature type="region of interest" description="Disordered" evidence="1">
    <location>
        <begin position="1"/>
        <end position="20"/>
    </location>
</feature>
<gene>
    <name evidence="2" type="ORF">CAUJ_LOCUS8941</name>
</gene>
<proteinExistence type="predicted"/>
<evidence type="ECO:0000313" key="3">
    <source>
        <dbReference type="Proteomes" id="UP000835052"/>
    </source>
</evidence>
<dbReference type="AlphaFoldDB" id="A0A8S1HD67"/>
<dbReference type="EMBL" id="CAJGYM010000032">
    <property type="protein sequence ID" value="CAD6193022.1"/>
    <property type="molecule type" value="Genomic_DNA"/>
</dbReference>
<evidence type="ECO:0000313" key="2">
    <source>
        <dbReference type="EMBL" id="CAD6193022.1"/>
    </source>
</evidence>
<protein>
    <submittedName>
        <fullName evidence="2">Uncharacterized protein</fullName>
    </submittedName>
</protein>
<dbReference type="Proteomes" id="UP000835052">
    <property type="component" value="Unassembled WGS sequence"/>
</dbReference>